<accession>A0A420W5U1</accession>
<reference evidence="2 3" key="1">
    <citation type="submission" date="2018-10" db="EMBL/GenBank/DDBJ databases">
        <title>Genomic Encyclopedia of Type Strains, Phase IV (KMG-IV): sequencing the most valuable type-strain genomes for metagenomic binning, comparative biology and taxonomic classification.</title>
        <authorList>
            <person name="Goeker M."/>
        </authorList>
    </citation>
    <scope>NUCLEOTIDE SEQUENCE [LARGE SCALE GENOMIC DNA]</scope>
    <source>
        <strain evidence="2 3">DSM 15521</strain>
    </source>
</reference>
<dbReference type="NCBIfam" id="NF040826">
    <property type="entry name" value="lxa_BCAM0308"/>
    <property type="match status" value="1"/>
</dbReference>
<dbReference type="InterPro" id="IPR007064">
    <property type="entry name" value="Nmd3_N"/>
</dbReference>
<dbReference type="Proteomes" id="UP000280881">
    <property type="component" value="Unassembled WGS sequence"/>
</dbReference>
<dbReference type="InterPro" id="IPR047706">
    <property type="entry name" value="BCAM0308-like"/>
</dbReference>
<sequence>MGRNNYVPAGRKEYTWESDNPYYEKKKYPEPTVCEECGAVFKDGRWQWPEQLPEPVPADANKALCPACRRKRDRYPGGFVYLSGKFFQDHREEILNRIKNVVDEVMGLRPLQRILWIEEKEDGVTEIATTSEHLARHIGEAVQKAFKGNFEVKYNEGEKLARVFWSREV</sequence>
<evidence type="ECO:0000259" key="1">
    <source>
        <dbReference type="Pfam" id="PF04981"/>
    </source>
</evidence>
<proteinExistence type="predicted"/>
<dbReference type="Pfam" id="PF04981">
    <property type="entry name" value="NMD3"/>
    <property type="match status" value="1"/>
</dbReference>
<evidence type="ECO:0000313" key="3">
    <source>
        <dbReference type="Proteomes" id="UP000280881"/>
    </source>
</evidence>
<dbReference type="EMBL" id="RBIE01000004">
    <property type="protein sequence ID" value="RKQ60477.1"/>
    <property type="molecule type" value="Genomic_DNA"/>
</dbReference>
<dbReference type="RefSeq" id="WP_121171743.1">
    <property type="nucleotide sequence ID" value="NZ_RBIE01000004.1"/>
</dbReference>
<comment type="caution">
    <text evidence="2">The sequence shown here is derived from an EMBL/GenBank/DDBJ whole genome shotgun (WGS) entry which is preliminary data.</text>
</comment>
<organism evidence="2 3">
    <name type="scientific">Thermovibrio guaymasensis</name>
    <dbReference type="NCBI Taxonomy" id="240167"/>
    <lineage>
        <taxon>Bacteria</taxon>
        <taxon>Pseudomonadati</taxon>
        <taxon>Aquificota</taxon>
        <taxon>Aquificia</taxon>
        <taxon>Desulfurobacteriales</taxon>
        <taxon>Desulfurobacteriaceae</taxon>
        <taxon>Thermovibrio</taxon>
    </lineage>
</organism>
<evidence type="ECO:0000313" key="2">
    <source>
        <dbReference type="EMBL" id="RKQ60477.1"/>
    </source>
</evidence>
<dbReference type="OrthoDB" id="9785278at2"/>
<feature type="domain" description="Nmd3 N-terminal" evidence="1">
    <location>
        <begin position="56"/>
        <end position="152"/>
    </location>
</feature>
<keyword evidence="3" id="KW-1185">Reference proteome</keyword>
<protein>
    <recommendedName>
        <fullName evidence="1">Nmd3 N-terminal domain-containing protein</fullName>
    </recommendedName>
</protein>
<dbReference type="AlphaFoldDB" id="A0A420W5U1"/>
<name>A0A420W5U1_9BACT</name>
<gene>
    <name evidence="2" type="ORF">C7457_1557</name>
</gene>